<dbReference type="PANTHER" id="PTHR35585">
    <property type="entry name" value="HHE DOMAIN PROTEIN (AFU_ORTHOLOGUE AFUA_4G00730)"/>
    <property type="match status" value="1"/>
</dbReference>
<feature type="domain" description="Hemerythrin-like" evidence="2">
    <location>
        <begin position="4"/>
        <end position="126"/>
    </location>
</feature>
<name>A0A150WG66_BDEBC</name>
<evidence type="ECO:0000313" key="4">
    <source>
        <dbReference type="Proteomes" id="UP000075391"/>
    </source>
</evidence>
<dbReference type="PANTHER" id="PTHR35585:SF1">
    <property type="entry name" value="HHE DOMAIN PROTEIN (AFU_ORTHOLOGUE AFUA_4G00730)"/>
    <property type="match status" value="1"/>
</dbReference>
<reference evidence="3 4" key="1">
    <citation type="submission" date="2016-03" db="EMBL/GenBank/DDBJ databases">
        <authorList>
            <person name="Ploux O."/>
        </authorList>
    </citation>
    <scope>NUCLEOTIDE SEQUENCE [LARGE SCALE GENOMIC DNA]</scope>
    <source>
        <strain evidence="3 4">BER2</strain>
    </source>
</reference>
<organism evidence="3 4">
    <name type="scientific">Bdellovibrio bacteriovorus</name>
    <dbReference type="NCBI Taxonomy" id="959"/>
    <lineage>
        <taxon>Bacteria</taxon>
        <taxon>Pseudomonadati</taxon>
        <taxon>Bdellovibrionota</taxon>
        <taxon>Bdellovibrionia</taxon>
        <taxon>Bdellovibrionales</taxon>
        <taxon>Pseudobdellovibrionaceae</taxon>
        <taxon>Bdellovibrio</taxon>
    </lineage>
</organism>
<dbReference type="Proteomes" id="UP000075391">
    <property type="component" value="Unassembled WGS sequence"/>
</dbReference>
<protein>
    <recommendedName>
        <fullName evidence="2">Hemerythrin-like domain-containing protein</fullName>
    </recommendedName>
</protein>
<accession>A0A150WG66</accession>
<dbReference type="InterPro" id="IPR012312">
    <property type="entry name" value="Hemerythrin-like"/>
</dbReference>
<evidence type="ECO:0000313" key="3">
    <source>
        <dbReference type="EMBL" id="KYG61865.1"/>
    </source>
</evidence>
<dbReference type="Gene3D" id="1.20.120.520">
    <property type="entry name" value="nmb1532 protein domain like"/>
    <property type="match status" value="1"/>
</dbReference>
<keyword evidence="1" id="KW-0175">Coiled coil</keyword>
<dbReference type="EMBL" id="LUKF01000016">
    <property type="protein sequence ID" value="KYG61865.1"/>
    <property type="molecule type" value="Genomic_DNA"/>
</dbReference>
<evidence type="ECO:0000259" key="2">
    <source>
        <dbReference type="Pfam" id="PF01814"/>
    </source>
</evidence>
<gene>
    <name evidence="3" type="ORF">AZI85_06530</name>
</gene>
<dbReference type="AlphaFoldDB" id="A0A150WG66"/>
<feature type="coiled-coil region" evidence="1">
    <location>
        <begin position="132"/>
        <end position="159"/>
    </location>
</feature>
<proteinExistence type="predicted"/>
<dbReference type="Pfam" id="PF01814">
    <property type="entry name" value="Hemerythrin"/>
    <property type="match status" value="1"/>
</dbReference>
<dbReference type="OrthoDB" id="5292479at2"/>
<dbReference type="RefSeq" id="WP_063244012.1">
    <property type="nucleotide sequence ID" value="NZ_LUKF01000016.1"/>
</dbReference>
<comment type="caution">
    <text evidence="3">The sequence shown here is derived from an EMBL/GenBank/DDBJ whole genome shotgun (WGS) entry which is preliminary data.</text>
</comment>
<evidence type="ECO:0000256" key="1">
    <source>
        <dbReference type="SAM" id="Coils"/>
    </source>
</evidence>
<sequence length="182" mass="21517">MASIYDMLKKDHREVEKLFEKIEDCLDGEEYAEAEHLFDTLKTELTAHAKAEEQVFYEPLKTAAKEKEGEELAWEGGEEHHVMSLLLNELSRMDAEEEEWKAKIKVLCEIVEHHVEEEEGEIFPQAKKWFTKEQEQQIAQDMQEMKDKYKSKVEEALEEDIEILMHPMAEKRSHSSTHQRQI</sequence>